<dbReference type="InterPro" id="IPR036249">
    <property type="entry name" value="Thioredoxin-like_sf"/>
</dbReference>
<accession>A0A9E6XW90</accession>
<evidence type="ECO:0008006" key="5">
    <source>
        <dbReference type="Google" id="ProtNLM"/>
    </source>
</evidence>
<evidence type="ECO:0000313" key="4">
    <source>
        <dbReference type="Proteomes" id="UP001162834"/>
    </source>
</evidence>
<proteinExistence type="predicted"/>
<dbReference type="Pfam" id="PF02798">
    <property type="entry name" value="GST_N"/>
    <property type="match status" value="1"/>
</dbReference>
<dbReference type="PANTHER" id="PTHR44051">
    <property type="entry name" value="GLUTATHIONE S-TRANSFERASE-RELATED"/>
    <property type="match status" value="1"/>
</dbReference>
<dbReference type="SUPFAM" id="SSF52833">
    <property type="entry name" value="Thioredoxin-like"/>
    <property type="match status" value="1"/>
</dbReference>
<reference evidence="3" key="1">
    <citation type="journal article" date="2022" name="Int. J. Syst. Evol. Microbiol.">
        <title>Pseudomonas aegrilactucae sp. nov. and Pseudomonas morbosilactucae sp. nov., pathogens causing bacterial rot of lettuce in Japan.</title>
        <authorList>
            <person name="Sawada H."/>
            <person name="Fujikawa T."/>
            <person name="Satou M."/>
        </authorList>
    </citation>
    <scope>NUCLEOTIDE SEQUENCE</scope>
    <source>
        <strain evidence="3">0166_1</strain>
    </source>
</reference>
<dbReference type="SFLD" id="SFLDS00019">
    <property type="entry name" value="Glutathione_Transferase_(cytos"/>
    <property type="match status" value="1"/>
</dbReference>
<dbReference type="EMBL" id="CP087164">
    <property type="protein sequence ID" value="UGS34866.1"/>
    <property type="molecule type" value="Genomic_DNA"/>
</dbReference>
<dbReference type="InterPro" id="IPR040079">
    <property type="entry name" value="Glutathione_S-Trfase"/>
</dbReference>
<dbReference type="InterPro" id="IPR004045">
    <property type="entry name" value="Glutathione_S-Trfase_N"/>
</dbReference>
<feature type="domain" description="GST N-terminal" evidence="1">
    <location>
        <begin position="1"/>
        <end position="79"/>
    </location>
</feature>
<dbReference type="PROSITE" id="PS50404">
    <property type="entry name" value="GST_NTER"/>
    <property type="match status" value="1"/>
</dbReference>
<sequence length="207" mass="22716">MLTLYDHPNSSNALKVRFLLAELGLEHERRTVSMATPRPADYLALNPLGGIPVLDDDGFVLAESQAILRYLAGREHRDDLYPRDVRDRARVDEFLDRFATRLRTPFFRREAVMLGWTLARGMSAEDAEPEKAAGIEPEIAGNTALLDSLVGEGGAVLGRFTIADCALAPVLFRARTTGYDLAPYPRLDALADALLARPAWAAADPAL</sequence>
<protein>
    <recommendedName>
        <fullName evidence="5">Glutathione S-transferase</fullName>
    </recommendedName>
</protein>
<dbReference type="AlphaFoldDB" id="A0A9E6XW90"/>
<dbReference type="RefSeq" id="WP_259314532.1">
    <property type="nucleotide sequence ID" value="NZ_CP087164.1"/>
</dbReference>
<dbReference type="Gene3D" id="1.20.1050.10">
    <property type="match status" value="1"/>
</dbReference>
<evidence type="ECO:0000259" key="1">
    <source>
        <dbReference type="PROSITE" id="PS50404"/>
    </source>
</evidence>
<gene>
    <name evidence="3" type="ORF">DSM104329_01248</name>
</gene>
<dbReference type="PROSITE" id="PS50405">
    <property type="entry name" value="GST_CTER"/>
    <property type="match status" value="1"/>
</dbReference>
<dbReference type="Proteomes" id="UP001162834">
    <property type="component" value="Chromosome"/>
</dbReference>
<evidence type="ECO:0000313" key="3">
    <source>
        <dbReference type="EMBL" id="UGS34866.1"/>
    </source>
</evidence>
<dbReference type="Gene3D" id="3.40.30.10">
    <property type="entry name" value="Glutaredoxin"/>
    <property type="match status" value="1"/>
</dbReference>
<dbReference type="InterPro" id="IPR036282">
    <property type="entry name" value="Glutathione-S-Trfase_C_sf"/>
</dbReference>
<evidence type="ECO:0000259" key="2">
    <source>
        <dbReference type="PROSITE" id="PS50405"/>
    </source>
</evidence>
<keyword evidence="4" id="KW-1185">Reference proteome</keyword>
<dbReference type="Pfam" id="PF13410">
    <property type="entry name" value="GST_C_2"/>
    <property type="match status" value="1"/>
</dbReference>
<organism evidence="3 4">
    <name type="scientific">Capillimicrobium parvum</name>
    <dbReference type="NCBI Taxonomy" id="2884022"/>
    <lineage>
        <taxon>Bacteria</taxon>
        <taxon>Bacillati</taxon>
        <taxon>Actinomycetota</taxon>
        <taxon>Thermoleophilia</taxon>
        <taxon>Solirubrobacterales</taxon>
        <taxon>Capillimicrobiaceae</taxon>
        <taxon>Capillimicrobium</taxon>
    </lineage>
</organism>
<dbReference type="KEGG" id="sbae:DSM104329_01248"/>
<dbReference type="SFLD" id="SFLDG00358">
    <property type="entry name" value="Main_(cytGST)"/>
    <property type="match status" value="1"/>
</dbReference>
<feature type="domain" description="GST C-terminal" evidence="2">
    <location>
        <begin position="84"/>
        <end position="207"/>
    </location>
</feature>
<dbReference type="InterPro" id="IPR010987">
    <property type="entry name" value="Glutathione-S-Trfase_C-like"/>
</dbReference>
<dbReference type="SUPFAM" id="SSF47616">
    <property type="entry name" value="GST C-terminal domain-like"/>
    <property type="match status" value="1"/>
</dbReference>
<dbReference type="PANTHER" id="PTHR44051:SF8">
    <property type="entry name" value="GLUTATHIONE S-TRANSFERASE GSTA"/>
    <property type="match status" value="1"/>
</dbReference>
<name>A0A9E6XW90_9ACTN</name>